<dbReference type="Proteomes" id="UP000230750">
    <property type="component" value="Unassembled WGS sequence"/>
</dbReference>
<sequence>MGIGNILALSQVTGYVLSTILFFFIIWPMSNNLRSFNGNCILFSSGQYDIKDQKFEVTDWAYGSSCAFVIFLSLLIVFISIWQTIRISIHLVKNTDSSFLGVFFTCISNLIIFLMLLGTAPSVTAGFKIWCDSLEVKRSITCANAALVIHWKDTSLQPEGFYLQIAVVEFGLYVTLLTWFIENIFSAYKLLNYHRQEHVFRSLSRSVSVSLVIMSLSFEAGSGIIYYFVTFFSCFHISCFLTDDTIFFTSIVLYWMTNALNHHGN</sequence>
<feature type="transmembrane region" description="Helical" evidence="6">
    <location>
        <begin position="60"/>
        <end position="85"/>
    </location>
</feature>
<feature type="transmembrane region" description="Helical" evidence="6">
    <location>
        <begin position="235"/>
        <end position="256"/>
    </location>
</feature>
<keyword evidence="2 6" id="KW-0812">Transmembrane</keyword>
<keyword evidence="8" id="KW-1185">Reference proteome</keyword>
<evidence type="ECO:0000313" key="8">
    <source>
        <dbReference type="Proteomes" id="UP000230750"/>
    </source>
</evidence>
<dbReference type="InterPro" id="IPR059010">
    <property type="entry name" value="TMEM179-179B"/>
</dbReference>
<evidence type="ECO:0000256" key="3">
    <source>
        <dbReference type="ARBA" id="ARBA00022989"/>
    </source>
</evidence>
<evidence type="ECO:0000256" key="2">
    <source>
        <dbReference type="ARBA" id="ARBA00022692"/>
    </source>
</evidence>
<name>A0A2G8JK79_STIJA</name>
<evidence type="ECO:0000256" key="1">
    <source>
        <dbReference type="ARBA" id="ARBA00004141"/>
    </source>
</evidence>
<feature type="transmembrane region" description="Helical" evidence="6">
    <location>
        <begin position="12"/>
        <end position="29"/>
    </location>
</feature>
<dbReference type="InterPro" id="IPR029673">
    <property type="entry name" value="TMEM179"/>
</dbReference>
<keyword evidence="3 6" id="KW-1133">Transmembrane helix</keyword>
<dbReference type="PANTHER" id="PTHR31872">
    <property type="entry name" value="TRANSMEMBRANE PROTEIN 179"/>
    <property type="match status" value="1"/>
</dbReference>
<reference evidence="7 8" key="1">
    <citation type="journal article" date="2017" name="PLoS Biol.">
        <title>The sea cucumber genome provides insights into morphological evolution and visceral regeneration.</title>
        <authorList>
            <person name="Zhang X."/>
            <person name="Sun L."/>
            <person name="Yuan J."/>
            <person name="Sun Y."/>
            <person name="Gao Y."/>
            <person name="Zhang L."/>
            <person name="Li S."/>
            <person name="Dai H."/>
            <person name="Hamel J.F."/>
            <person name="Liu C."/>
            <person name="Yu Y."/>
            <person name="Liu S."/>
            <person name="Lin W."/>
            <person name="Guo K."/>
            <person name="Jin S."/>
            <person name="Xu P."/>
            <person name="Storey K.B."/>
            <person name="Huan P."/>
            <person name="Zhang T."/>
            <person name="Zhou Y."/>
            <person name="Zhang J."/>
            <person name="Lin C."/>
            <person name="Li X."/>
            <person name="Xing L."/>
            <person name="Huo D."/>
            <person name="Sun M."/>
            <person name="Wang L."/>
            <person name="Mercier A."/>
            <person name="Li F."/>
            <person name="Yang H."/>
            <person name="Xiang J."/>
        </authorList>
    </citation>
    <scope>NUCLEOTIDE SEQUENCE [LARGE SCALE GENOMIC DNA]</scope>
    <source>
        <strain evidence="7">Shaxun</strain>
        <tissue evidence="7">Muscle</tissue>
    </source>
</reference>
<dbReference type="STRING" id="307972.A0A2G8JK79"/>
<feature type="transmembrane region" description="Helical" evidence="6">
    <location>
        <begin position="97"/>
        <end position="117"/>
    </location>
</feature>
<dbReference type="PANTHER" id="PTHR31872:SF4">
    <property type="entry name" value="TRANSMEMBRANE PROTEIN 179"/>
    <property type="match status" value="1"/>
</dbReference>
<feature type="transmembrane region" description="Helical" evidence="6">
    <location>
        <begin position="206"/>
        <end position="229"/>
    </location>
</feature>
<dbReference type="OrthoDB" id="6423876at2759"/>
<dbReference type="EMBL" id="MRZV01001730">
    <property type="protein sequence ID" value="PIK36154.1"/>
    <property type="molecule type" value="Genomic_DNA"/>
</dbReference>
<keyword evidence="4 6" id="KW-0472">Membrane</keyword>
<comment type="caution">
    <text evidence="7">The sequence shown here is derived from an EMBL/GenBank/DDBJ whole genome shotgun (WGS) entry which is preliminary data.</text>
</comment>
<evidence type="ECO:0000256" key="6">
    <source>
        <dbReference type="SAM" id="Phobius"/>
    </source>
</evidence>
<feature type="transmembrane region" description="Helical" evidence="6">
    <location>
        <begin position="161"/>
        <end position="185"/>
    </location>
</feature>
<accession>A0A2G8JK79</accession>
<comment type="similarity">
    <text evidence="5">Belongs to the TMEM179 family.</text>
</comment>
<dbReference type="AlphaFoldDB" id="A0A2G8JK79"/>
<evidence type="ECO:0000313" key="7">
    <source>
        <dbReference type="EMBL" id="PIK36154.1"/>
    </source>
</evidence>
<dbReference type="Pfam" id="PF26158">
    <property type="entry name" value="Claudin_TMEM179-179B"/>
    <property type="match status" value="1"/>
</dbReference>
<evidence type="ECO:0000256" key="5">
    <source>
        <dbReference type="ARBA" id="ARBA00093776"/>
    </source>
</evidence>
<organism evidence="7 8">
    <name type="scientific">Stichopus japonicus</name>
    <name type="common">Sea cucumber</name>
    <dbReference type="NCBI Taxonomy" id="307972"/>
    <lineage>
        <taxon>Eukaryota</taxon>
        <taxon>Metazoa</taxon>
        <taxon>Echinodermata</taxon>
        <taxon>Eleutherozoa</taxon>
        <taxon>Echinozoa</taxon>
        <taxon>Holothuroidea</taxon>
        <taxon>Aspidochirotacea</taxon>
        <taxon>Aspidochirotida</taxon>
        <taxon>Stichopodidae</taxon>
        <taxon>Apostichopus</taxon>
    </lineage>
</organism>
<proteinExistence type="inferred from homology"/>
<evidence type="ECO:0000256" key="4">
    <source>
        <dbReference type="ARBA" id="ARBA00023136"/>
    </source>
</evidence>
<gene>
    <name evidence="7" type="ORF">BSL78_27015</name>
</gene>
<protein>
    <submittedName>
        <fullName evidence="7">Putative transmembrane protein</fullName>
    </submittedName>
</protein>
<comment type="subcellular location">
    <subcellularLocation>
        <location evidence="1">Membrane</location>
        <topology evidence="1">Multi-pass membrane protein</topology>
    </subcellularLocation>
</comment>